<dbReference type="Pfam" id="PF14175">
    <property type="entry name" value="YaaC"/>
    <property type="match status" value="1"/>
</dbReference>
<reference evidence="1 2" key="1">
    <citation type="submission" date="2023-05" db="EMBL/GenBank/DDBJ databases">
        <title>Siderophore-mediated competition between Bacillus subtilis and Pseudomonas marginalis.</title>
        <authorList>
            <person name="Lyng M."/>
            <person name="Joergensen J.P.B."/>
            <person name="Schostag M.D."/>
            <person name="Jarmusch S.A."/>
            <person name="Aguilar D.K.C."/>
            <person name="Andrade C.N.L."/>
            <person name="Kovacs A.T."/>
        </authorList>
    </citation>
    <scope>NUCLEOTIDE SEQUENCE [LARGE SCALE GENOMIC DNA]</scope>
    <source>
        <strain evidence="1 2">P8_72</strain>
    </source>
</reference>
<organism evidence="1 2">
    <name type="scientific">Pseudomonas zeae</name>
    <dbReference type="NCBI Taxonomy" id="2745510"/>
    <lineage>
        <taxon>Bacteria</taxon>
        <taxon>Pseudomonadati</taxon>
        <taxon>Pseudomonadota</taxon>
        <taxon>Gammaproteobacteria</taxon>
        <taxon>Pseudomonadales</taxon>
        <taxon>Pseudomonadaceae</taxon>
        <taxon>Pseudomonas</taxon>
    </lineage>
</organism>
<dbReference type="EMBL" id="JASFAG010000002">
    <property type="protein sequence ID" value="MDX9677403.1"/>
    <property type="molecule type" value="Genomic_DNA"/>
</dbReference>
<accession>A0ABU5BL87</accession>
<keyword evidence="2" id="KW-1185">Reference proteome</keyword>
<sequence>MTQSYLFNQVNMDSWARLSLYESTDLVKNLFYQRHGRYPNTGKAQEIVSAIAQGREYFNAAAEAGLLVRPVLQYYGVLSLSRGLILLLSPNLRETALPQAHGLSSNGWGEQLSNKQPGELSIAVTKGTFLTLMEHTGNFEMPWVFTGPYPDRLILARSHPTEQLVDIRFTFEDVLSRTPELREIFEKTFNKSASNYLSFLFSIHGAHTDIDIFPGIHGIPEEEILRQQLTIPIDTEINYTYQHNFVHTMGHYKYRLPHPTDSSWLECLPQFENVSATHSALIVPFQNDMRISKLGRYFLLAFFLGTLSRYHPTYWLGIMQGRQNGDFIMPAIREVMNIIQENYCALIINELEGQA</sequence>
<evidence type="ECO:0000313" key="1">
    <source>
        <dbReference type="EMBL" id="MDX9677403.1"/>
    </source>
</evidence>
<evidence type="ECO:0000313" key="2">
    <source>
        <dbReference type="Proteomes" id="UP001287024"/>
    </source>
</evidence>
<dbReference type="RefSeq" id="WP_320336667.1">
    <property type="nucleotide sequence ID" value="NZ_JASFAG010000002.1"/>
</dbReference>
<proteinExistence type="predicted"/>
<comment type="caution">
    <text evidence="1">The sequence shown here is derived from an EMBL/GenBank/DDBJ whole genome shotgun (WGS) entry which is preliminary data.</text>
</comment>
<gene>
    <name evidence="1" type="ORF">QMK45_15930</name>
</gene>
<dbReference type="Proteomes" id="UP001287024">
    <property type="component" value="Unassembled WGS sequence"/>
</dbReference>
<name>A0ABU5BL87_9PSED</name>
<protein>
    <submittedName>
        <fullName evidence="1">YaaC family protein</fullName>
    </submittedName>
</protein>
<dbReference type="InterPro" id="IPR026988">
    <property type="entry name" value="YaaC-like"/>
</dbReference>